<gene>
    <name evidence="7" type="ORF">HYFRA_00007122</name>
</gene>
<dbReference type="InterPro" id="IPR017853">
    <property type="entry name" value="GH"/>
</dbReference>
<evidence type="ECO:0000313" key="8">
    <source>
        <dbReference type="Proteomes" id="UP000696280"/>
    </source>
</evidence>
<evidence type="ECO:0000256" key="1">
    <source>
        <dbReference type="ARBA" id="ARBA00001695"/>
    </source>
</evidence>
<evidence type="ECO:0000256" key="4">
    <source>
        <dbReference type="ARBA" id="ARBA00022801"/>
    </source>
</evidence>
<dbReference type="Proteomes" id="UP000696280">
    <property type="component" value="Unassembled WGS sequence"/>
</dbReference>
<comment type="caution">
    <text evidence="7">The sequence shown here is derived from an EMBL/GenBank/DDBJ whole genome shotgun (WGS) entry which is preliminary data.</text>
</comment>
<accession>A0A9N9L122</accession>
<sequence>MMLLRSFAVLLLGPVAAVNALTYKGVDWSSTLMLENSGKTFKTSSGVTQPFEKILKSSGVNTVRQRLWVNPSDGVYNLDYNIKLGKRAVAAGLNVYLDLHYSDTWADPAHQTTPKGWPSNIDDLAWEVYNYTLASCNAFQSNGIPLSIISIGNEITDGMLFPLGKSANAYNFARLLHSASSGVKDSNLSPKPKIMVHTDNGWNWETQKWFYNLILNQGIFLNTDFDMIGLSYYPFYSANAQLASIKSSMVNIANTFKKQIVIAETNWPVSCSNPLYPFPSDTSSIAKSVDGQTSWMKTVAAAVAAVPSSLGAGIFYWEPGWVGNGGLGSSCADNLMVEYSGNARSSLSVFGSI</sequence>
<proteinExistence type="inferred from homology"/>
<dbReference type="EC" id="3.2.1.89" evidence="3 6"/>
<keyword evidence="5 6" id="KW-0326">Glycosidase</keyword>
<keyword evidence="4 6" id="KW-0378">Hydrolase</keyword>
<protein>
    <recommendedName>
        <fullName evidence="3 6">Arabinogalactan endo-beta-1,4-galactanase</fullName>
        <ecNumber evidence="3 6">3.2.1.89</ecNumber>
    </recommendedName>
</protein>
<dbReference type="GO" id="GO:0031218">
    <property type="term" value="F:arabinogalactan endo-1,4-beta-galactosidase activity"/>
    <property type="evidence" value="ECO:0007669"/>
    <property type="project" value="UniProtKB-EC"/>
</dbReference>
<dbReference type="InterPro" id="IPR011683">
    <property type="entry name" value="Glyco_hydro_53"/>
</dbReference>
<evidence type="ECO:0000313" key="7">
    <source>
        <dbReference type="EMBL" id="CAG8955107.1"/>
    </source>
</evidence>
<feature type="chain" id="PRO_5040538947" description="Arabinogalactan endo-beta-1,4-galactanase" evidence="6">
    <location>
        <begin position="18"/>
        <end position="353"/>
    </location>
</feature>
<evidence type="ECO:0000256" key="6">
    <source>
        <dbReference type="RuleBase" id="RU361192"/>
    </source>
</evidence>
<dbReference type="OrthoDB" id="110914at2759"/>
<organism evidence="7 8">
    <name type="scientific">Hymenoscyphus fraxineus</name>
    <dbReference type="NCBI Taxonomy" id="746836"/>
    <lineage>
        <taxon>Eukaryota</taxon>
        <taxon>Fungi</taxon>
        <taxon>Dikarya</taxon>
        <taxon>Ascomycota</taxon>
        <taxon>Pezizomycotina</taxon>
        <taxon>Leotiomycetes</taxon>
        <taxon>Helotiales</taxon>
        <taxon>Helotiaceae</taxon>
        <taxon>Hymenoscyphus</taxon>
    </lineage>
</organism>
<dbReference type="Pfam" id="PF07745">
    <property type="entry name" value="Glyco_hydro_53"/>
    <property type="match status" value="1"/>
</dbReference>
<dbReference type="GO" id="GO:0045490">
    <property type="term" value="P:pectin catabolic process"/>
    <property type="evidence" value="ECO:0007669"/>
    <property type="project" value="TreeGrafter"/>
</dbReference>
<name>A0A9N9L122_9HELO</name>
<comment type="catalytic activity">
    <reaction evidence="1 6">
        <text>The enzyme specifically hydrolyzes (1-&gt;4)-beta-D-galactosidic linkages in type I arabinogalactans.</text>
        <dbReference type="EC" id="3.2.1.89"/>
    </reaction>
</comment>
<dbReference type="SUPFAM" id="SSF51445">
    <property type="entry name" value="(Trans)glycosidases"/>
    <property type="match status" value="1"/>
</dbReference>
<evidence type="ECO:0000256" key="2">
    <source>
        <dbReference type="ARBA" id="ARBA00010687"/>
    </source>
</evidence>
<reference evidence="7" key="1">
    <citation type="submission" date="2021-07" db="EMBL/GenBank/DDBJ databases">
        <authorList>
            <person name="Durling M."/>
        </authorList>
    </citation>
    <scope>NUCLEOTIDE SEQUENCE</scope>
</reference>
<comment type="similarity">
    <text evidence="2 6">Belongs to the glycosyl hydrolase 53 family.</text>
</comment>
<dbReference type="AlphaFoldDB" id="A0A9N9L122"/>
<dbReference type="GO" id="GO:0015926">
    <property type="term" value="F:glucosidase activity"/>
    <property type="evidence" value="ECO:0007669"/>
    <property type="project" value="InterPro"/>
</dbReference>
<evidence type="ECO:0000256" key="3">
    <source>
        <dbReference type="ARBA" id="ARBA00012556"/>
    </source>
</evidence>
<dbReference type="PANTHER" id="PTHR34983">
    <property type="entry name" value="ARABINOGALACTAN ENDO-BETA-1,4-GALACTANASE A"/>
    <property type="match status" value="1"/>
</dbReference>
<feature type="signal peptide" evidence="6">
    <location>
        <begin position="1"/>
        <end position="17"/>
    </location>
</feature>
<keyword evidence="6" id="KW-0732">Signal</keyword>
<dbReference type="PANTHER" id="PTHR34983:SF1">
    <property type="entry name" value="ARABINOGALACTAN ENDO-BETA-1,4-GALACTANASE A"/>
    <property type="match status" value="1"/>
</dbReference>
<dbReference type="FunFam" id="3.20.20.80:FF:000077">
    <property type="entry name" value="Arabinogalactan endo-beta-1,4-galactanase"/>
    <property type="match status" value="1"/>
</dbReference>
<dbReference type="Gene3D" id="3.20.20.80">
    <property type="entry name" value="Glycosidases"/>
    <property type="match status" value="1"/>
</dbReference>
<dbReference type="EMBL" id="CAJVRL010000060">
    <property type="protein sequence ID" value="CAG8955107.1"/>
    <property type="molecule type" value="Genomic_DNA"/>
</dbReference>
<keyword evidence="8" id="KW-1185">Reference proteome</keyword>
<evidence type="ECO:0000256" key="5">
    <source>
        <dbReference type="ARBA" id="ARBA00023295"/>
    </source>
</evidence>